<dbReference type="PANTHER" id="PTHR43680">
    <property type="entry name" value="NITRATE REDUCTASE MOLYBDENUM COFACTOR ASSEMBLY CHAPERONE"/>
    <property type="match status" value="1"/>
</dbReference>
<evidence type="ECO:0000313" key="3">
    <source>
        <dbReference type="EMBL" id="MBG0778588.1"/>
    </source>
</evidence>
<reference evidence="3" key="1">
    <citation type="submission" date="2020-07" db="EMBL/GenBank/DDBJ databases">
        <title>Severe corrosion of carbon steel in oil field produced water can be linked to methanogenic archaea containing a special type of NiFe hydrogenase.</title>
        <authorList>
            <person name="Lahme S."/>
            <person name="Mand J."/>
            <person name="Longwell J."/>
            <person name="Smith R."/>
            <person name="Enning D."/>
        </authorList>
    </citation>
    <scope>NUCLEOTIDE SEQUENCE</scope>
    <source>
        <strain evidence="3">MIC098Bin6</strain>
    </source>
</reference>
<dbReference type="Pfam" id="PF02613">
    <property type="entry name" value="Nitrate_red_del"/>
    <property type="match status" value="1"/>
</dbReference>
<dbReference type="InterPro" id="IPR036411">
    <property type="entry name" value="TorD-like_sf"/>
</dbReference>
<proteinExistence type="predicted"/>
<evidence type="ECO:0000256" key="2">
    <source>
        <dbReference type="SAM" id="MobiDB-lite"/>
    </source>
</evidence>
<name>A0A931CY61_9BACT</name>
<dbReference type="GO" id="GO:0051082">
    <property type="term" value="F:unfolded protein binding"/>
    <property type="evidence" value="ECO:0007669"/>
    <property type="project" value="InterPro"/>
</dbReference>
<dbReference type="Proteomes" id="UP000706172">
    <property type="component" value="Unassembled WGS sequence"/>
</dbReference>
<evidence type="ECO:0000313" key="4">
    <source>
        <dbReference type="Proteomes" id="UP000706172"/>
    </source>
</evidence>
<protein>
    <submittedName>
        <fullName evidence="3">Nitrate reductase molybdenum cofactor assembly chaperone</fullName>
    </submittedName>
</protein>
<organism evidence="3 4">
    <name type="scientific">Desulfotignum balticum</name>
    <dbReference type="NCBI Taxonomy" id="115781"/>
    <lineage>
        <taxon>Bacteria</taxon>
        <taxon>Pseudomonadati</taxon>
        <taxon>Thermodesulfobacteriota</taxon>
        <taxon>Desulfobacteria</taxon>
        <taxon>Desulfobacterales</taxon>
        <taxon>Desulfobacteraceae</taxon>
        <taxon>Desulfotignum</taxon>
    </lineage>
</organism>
<dbReference type="GO" id="GO:0016530">
    <property type="term" value="F:metallochaperone activity"/>
    <property type="evidence" value="ECO:0007669"/>
    <property type="project" value="TreeGrafter"/>
</dbReference>
<evidence type="ECO:0000256" key="1">
    <source>
        <dbReference type="ARBA" id="ARBA00023063"/>
    </source>
</evidence>
<accession>A0A931CY61</accession>
<dbReference type="PANTHER" id="PTHR43680:SF2">
    <property type="entry name" value="NITRATE REDUCTASE MOLYBDENUM COFACTOR ASSEMBLY CHAPERONE NARJ"/>
    <property type="match status" value="1"/>
</dbReference>
<dbReference type="EMBL" id="JACCQK010000057">
    <property type="protein sequence ID" value="MBG0778588.1"/>
    <property type="molecule type" value="Genomic_DNA"/>
</dbReference>
<comment type="caution">
    <text evidence="3">The sequence shown here is derived from an EMBL/GenBank/DDBJ whole genome shotgun (WGS) entry which is preliminary data.</text>
</comment>
<dbReference type="InterPro" id="IPR020945">
    <property type="entry name" value="DMSO/NO3_reduct_chaperone"/>
</dbReference>
<gene>
    <name evidence="3" type="primary">narJ</name>
    <name evidence="3" type="ORF">H0S81_01480</name>
</gene>
<dbReference type="NCBIfam" id="TIGR00684">
    <property type="entry name" value="narJ"/>
    <property type="match status" value="1"/>
</dbReference>
<keyword evidence="1" id="KW-0534">Nitrate assimilation</keyword>
<dbReference type="GO" id="GO:0051131">
    <property type="term" value="P:chaperone-mediated protein complex assembly"/>
    <property type="evidence" value="ECO:0007669"/>
    <property type="project" value="InterPro"/>
</dbReference>
<dbReference type="SUPFAM" id="SSF89155">
    <property type="entry name" value="TorD-like"/>
    <property type="match status" value="1"/>
</dbReference>
<sequence length="204" mass="22706">MAENDKHTPMISLSGTTCQILSVLLDYPDKQLLNDLDTMAAAARQIPEPEFNHAVKDFLTYLQTHDLLRLQENYTAAFDLGPDTTLNLTYHAFGDNEKRAAALAKLQHLYDRTGWERTSGDLPDYLPLLLEFLWLHPRPEPAAATQIWQCLNAATHLVAGLEKKAPAYAELLRPLGRLAAAAATGTDQKDTRMTPRPDTQGEPT</sequence>
<dbReference type="InterPro" id="IPR003765">
    <property type="entry name" value="NO3_reductase_chaperone_NarJ"/>
</dbReference>
<dbReference type="AlphaFoldDB" id="A0A931CY61"/>
<dbReference type="GO" id="GO:0042128">
    <property type="term" value="P:nitrate assimilation"/>
    <property type="evidence" value="ECO:0007669"/>
    <property type="project" value="UniProtKB-KW"/>
</dbReference>
<dbReference type="Gene3D" id="1.10.3480.10">
    <property type="entry name" value="TorD-like"/>
    <property type="match status" value="1"/>
</dbReference>
<feature type="region of interest" description="Disordered" evidence="2">
    <location>
        <begin position="182"/>
        <end position="204"/>
    </location>
</feature>